<evidence type="ECO:0000313" key="3">
    <source>
        <dbReference type="Proteomes" id="UP000011761"/>
    </source>
</evidence>
<dbReference type="EMBL" id="KB445556">
    <property type="protein sequence ID" value="EMC95957.1"/>
    <property type="molecule type" value="Genomic_DNA"/>
</dbReference>
<dbReference type="KEGG" id="bcom:BAUCODRAFT_123238"/>
<gene>
    <name evidence="2" type="ORF">BAUCODRAFT_123238</name>
</gene>
<sequence length="136" mass="14211">MPFADPTLATLPVRSGRCCFADGMADTVPAVITLTAVSAALCVAGTLVRVRVLIRLYGSDTGVDSLNEIGILLAEKSSVPGAVTLPPAIPPPLPIVNGPRKAQHLLKTAALKRQTVLKSIACYTRLSTQHASLELV</sequence>
<keyword evidence="3" id="KW-1185">Reference proteome</keyword>
<evidence type="ECO:0000313" key="2">
    <source>
        <dbReference type="EMBL" id="EMC95957.1"/>
    </source>
</evidence>
<dbReference type="RefSeq" id="XP_007677249.1">
    <property type="nucleotide sequence ID" value="XM_007679059.1"/>
</dbReference>
<feature type="transmembrane region" description="Helical" evidence="1">
    <location>
        <begin position="30"/>
        <end position="48"/>
    </location>
</feature>
<keyword evidence="1" id="KW-0812">Transmembrane</keyword>
<organism evidence="2 3">
    <name type="scientific">Baudoinia panamericana (strain UAMH 10762)</name>
    <name type="common">Angels' share fungus</name>
    <name type="synonym">Baudoinia compniacensis (strain UAMH 10762)</name>
    <dbReference type="NCBI Taxonomy" id="717646"/>
    <lineage>
        <taxon>Eukaryota</taxon>
        <taxon>Fungi</taxon>
        <taxon>Dikarya</taxon>
        <taxon>Ascomycota</taxon>
        <taxon>Pezizomycotina</taxon>
        <taxon>Dothideomycetes</taxon>
        <taxon>Dothideomycetidae</taxon>
        <taxon>Mycosphaerellales</taxon>
        <taxon>Teratosphaeriaceae</taxon>
        <taxon>Baudoinia</taxon>
    </lineage>
</organism>
<dbReference type="Proteomes" id="UP000011761">
    <property type="component" value="Unassembled WGS sequence"/>
</dbReference>
<dbReference type="HOGENOM" id="CLU_1875058_0_0_1"/>
<dbReference type="GeneID" id="19107759"/>
<reference evidence="2 3" key="1">
    <citation type="journal article" date="2012" name="PLoS Pathog.">
        <title>Diverse lifestyles and strategies of plant pathogenesis encoded in the genomes of eighteen Dothideomycetes fungi.</title>
        <authorList>
            <person name="Ohm R.A."/>
            <person name="Feau N."/>
            <person name="Henrissat B."/>
            <person name="Schoch C.L."/>
            <person name="Horwitz B.A."/>
            <person name="Barry K.W."/>
            <person name="Condon B.J."/>
            <person name="Copeland A.C."/>
            <person name="Dhillon B."/>
            <person name="Glaser F."/>
            <person name="Hesse C.N."/>
            <person name="Kosti I."/>
            <person name="LaButti K."/>
            <person name="Lindquist E.A."/>
            <person name="Lucas S."/>
            <person name="Salamov A.A."/>
            <person name="Bradshaw R.E."/>
            <person name="Ciuffetti L."/>
            <person name="Hamelin R.C."/>
            <person name="Kema G.H.J."/>
            <person name="Lawrence C."/>
            <person name="Scott J.A."/>
            <person name="Spatafora J.W."/>
            <person name="Turgeon B.G."/>
            <person name="de Wit P.J.G.M."/>
            <person name="Zhong S."/>
            <person name="Goodwin S.B."/>
            <person name="Grigoriev I.V."/>
        </authorList>
    </citation>
    <scope>NUCLEOTIDE SEQUENCE [LARGE SCALE GENOMIC DNA]</scope>
    <source>
        <strain evidence="2 3">UAMH 10762</strain>
    </source>
</reference>
<evidence type="ECO:0000256" key="1">
    <source>
        <dbReference type="SAM" id="Phobius"/>
    </source>
</evidence>
<proteinExistence type="predicted"/>
<keyword evidence="1" id="KW-1133">Transmembrane helix</keyword>
<keyword evidence="1" id="KW-0472">Membrane</keyword>
<accession>M2LNM8</accession>
<protein>
    <submittedName>
        <fullName evidence="2">Uncharacterized protein</fullName>
    </submittedName>
</protein>
<name>M2LNM8_BAUPA</name>
<dbReference type="AlphaFoldDB" id="M2LNM8"/>